<gene>
    <name evidence="3" type="ORF">QX249_18210</name>
</gene>
<comment type="caution">
    <text evidence="3">The sequence shown here is derived from an EMBL/GenBank/DDBJ whole genome shotgun (WGS) entry which is preliminary data.</text>
</comment>
<name>A0AAW8Q223_VIBPH</name>
<dbReference type="Gene3D" id="3.40.50.720">
    <property type="entry name" value="NAD(P)-binding Rossmann-like Domain"/>
    <property type="match status" value="1"/>
</dbReference>
<dbReference type="SUPFAM" id="SSF51735">
    <property type="entry name" value="NAD(P)-binding Rossmann-fold domains"/>
    <property type="match status" value="1"/>
</dbReference>
<dbReference type="InterPro" id="IPR036291">
    <property type="entry name" value="NAD(P)-bd_dom_sf"/>
</dbReference>
<dbReference type="NCBIfam" id="NF006619">
    <property type="entry name" value="PRK09186.1"/>
    <property type="match status" value="1"/>
</dbReference>
<proteinExistence type="inferred from homology"/>
<evidence type="ECO:0000313" key="3">
    <source>
        <dbReference type="EMBL" id="MDS1822573.1"/>
    </source>
</evidence>
<evidence type="ECO:0000313" key="4">
    <source>
        <dbReference type="Proteomes" id="UP001253193"/>
    </source>
</evidence>
<comment type="similarity">
    <text evidence="1">Belongs to the short-chain dehydrogenases/reductases (SDR) family.</text>
</comment>
<dbReference type="PANTHER" id="PTHR42760:SF133">
    <property type="entry name" value="3-OXOACYL-[ACYL-CARRIER-PROTEIN] REDUCTASE"/>
    <property type="match status" value="1"/>
</dbReference>
<dbReference type="PANTHER" id="PTHR42760">
    <property type="entry name" value="SHORT-CHAIN DEHYDROGENASES/REDUCTASES FAMILY MEMBER"/>
    <property type="match status" value="1"/>
</dbReference>
<evidence type="ECO:0000256" key="2">
    <source>
        <dbReference type="ARBA" id="ARBA00023002"/>
    </source>
</evidence>
<dbReference type="Proteomes" id="UP001253193">
    <property type="component" value="Unassembled WGS sequence"/>
</dbReference>
<dbReference type="GO" id="GO:0016616">
    <property type="term" value="F:oxidoreductase activity, acting on the CH-OH group of donors, NAD or NADP as acceptor"/>
    <property type="evidence" value="ECO:0007669"/>
    <property type="project" value="TreeGrafter"/>
</dbReference>
<dbReference type="Pfam" id="PF13561">
    <property type="entry name" value="adh_short_C2"/>
    <property type="match status" value="1"/>
</dbReference>
<protein>
    <submittedName>
        <fullName evidence="3">Oxidoreductase</fullName>
    </submittedName>
</protein>
<accession>A0AAW8Q223</accession>
<keyword evidence="2" id="KW-0560">Oxidoreductase</keyword>
<dbReference type="RefSeq" id="WP_025550422.1">
    <property type="nucleotide sequence ID" value="NZ_CAMFHQ010000003.1"/>
</dbReference>
<dbReference type="InterPro" id="IPR002347">
    <property type="entry name" value="SDR_fam"/>
</dbReference>
<evidence type="ECO:0000256" key="1">
    <source>
        <dbReference type="ARBA" id="ARBA00006484"/>
    </source>
</evidence>
<dbReference type="AlphaFoldDB" id="A0AAW8Q223"/>
<reference evidence="3" key="1">
    <citation type="submission" date="2023-06" db="EMBL/GenBank/DDBJ databases">
        <title>Genomic Diversity of Vibrio spp. and Metagenomic Analysis of Pathogens in Florida Gulf Coastal Waters Following Hurricane Ian.</title>
        <authorList>
            <person name="Brumfield K.D."/>
        </authorList>
    </citation>
    <scope>NUCLEOTIDE SEQUENCE</scope>
    <source>
        <strain evidence="3">WBS2B-138</strain>
    </source>
</reference>
<dbReference type="EMBL" id="JAUHGG010000006">
    <property type="protein sequence ID" value="MDS1822573.1"/>
    <property type="molecule type" value="Genomic_DNA"/>
</dbReference>
<organism evidence="3 4">
    <name type="scientific">Vibrio parahaemolyticus</name>
    <dbReference type="NCBI Taxonomy" id="670"/>
    <lineage>
        <taxon>Bacteria</taxon>
        <taxon>Pseudomonadati</taxon>
        <taxon>Pseudomonadota</taxon>
        <taxon>Gammaproteobacteria</taxon>
        <taxon>Vibrionales</taxon>
        <taxon>Vibrionaceae</taxon>
        <taxon>Vibrio</taxon>
    </lineage>
</organism>
<dbReference type="PRINTS" id="PR00081">
    <property type="entry name" value="GDHRDH"/>
</dbReference>
<sequence length="256" mass="27825">MNQMLKDKKIVIAGAGGLLGASVVKSILEAGGSVVATDVSLEHLKARLSSVGVNLADTHLTMHELDITRSDDLTRFWQEAEGVTGAVNCTYPRTKSYGAKFFDVTLDSFNENVSIHLGSAFLFAQQCAAYFVNKEQPFSLVNISSIYGVIAPKFSVYDNTPMTMPVEYAAIKSAIVHLNKYVVSYINDSRFRVNSVSPGGILDGQPEAFLDAYRKNTHGAGMLNVEEMTGSIVYLLSDQSKYVTGQNIIVDDGFSL</sequence>